<feature type="compositionally biased region" description="Low complexity" evidence="1">
    <location>
        <begin position="172"/>
        <end position="192"/>
    </location>
</feature>
<feature type="compositionally biased region" description="Low complexity" evidence="1">
    <location>
        <begin position="103"/>
        <end position="113"/>
    </location>
</feature>
<name>A0ABQ7QWT4_PLUXY</name>
<evidence type="ECO:0000256" key="1">
    <source>
        <dbReference type="SAM" id="MobiDB-lite"/>
    </source>
</evidence>
<organism evidence="2 3">
    <name type="scientific">Plutella xylostella</name>
    <name type="common">Diamondback moth</name>
    <name type="synonym">Plutella maculipennis</name>
    <dbReference type="NCBI Taxonomy" id="51655"/>
    <lineage>
        <taxon>Eukaryota</taxon>
        <taxon>Metazoa</taxon>
        <taxon>Ecdysozoa</taxon>
        <taxon>Arthropoda</taxon>
        <taxon>Hexapoda</taxon>
        <taxon>Insecta</taxon>
        <taxon>Pterygota</taxon>
        <taxon>Neoptera</taxon>
        <taxon>Endopterygota</taxon>
        <taxon>Lepidoptera</taxon>
        <taxon>Glossata</taxon>
        <taxon>Ditrysia</taxon>
        <taxon>Yponomeutoidea</taxon>
        <taxon>Plutellidae</taxon>
        <taxon>Plutella</taxon>
    </lineage>
</organism>
<keyword evidence="3" id="KW-1185">Reference proteome</keyword>
<protein>
    <submittedName>
        <fullName evidence="2">Uncharacterized protein</fullName>
    </submittedName>
</protein>
<evidence type="ECO:0000313" key="3">
    <source>
        <dbReference type="Proteomes" id="UP000823941"/>
    </source>
</evidence>
<feature type="region of interest" description="Disordered" evidence="1">
    <location>
        <begin position="94"/>
        <end position="216"/>
    </location>
</feature>
<sequence>MKNNEGAARQSRAAAGRDCARGTEALTCDIPWPSLLIADSVSGVCVWYLPAGCALLCPSPRPGRLAAGMSPPAPRAAYELGAAAVHARPLALLRRPRSPPPASSDWLPSSSPSPRAPRRAPHRLLPPLHFPLPRDDLQDSSDDFWSQRRAQAERRCLPPLQLPPPAPRAPRTPRALRSPRAPLTPRAPRTPRAAPPPARAPRRAPGVSKHKRRARLSGLRRALACLMQRTVRGWHRSRVATPRAASPPS</sequence>
<comment type="caution">
    <text evidence="2">The sequence shown here is derived from an EMBL/GenBank/DDBJ whole genome shotgun (WGS) entry which is preliminary data.</text>
</comment>
<dbReference type="EMBL" id="JAHIBW010000007">
    <property type="protein sequence ID" value="KAG7309517.1"/>
    <property type="molecule type" value="Genomic_DNA"/>
</dbReference>
<dbReference type="Proteomes" id="UP000823941">
    <property type="component" value="Chromosome 7"/>
</dbReference>
<accession>A0ABQ7QWT4</accession>
<evidence type="ECO:0000313" key="2">
    <source>
        <dbReference type="EMBL" id="KAG7309517.1"/>
    </source>
</evidence>
<proteinExistence type="predicted"/>
<feature type="compositionally biased region" description="Pro residues" evidence="1">
    <location>
        <begin position="160"/>
        <end position="170"/>
    </location>
</feature>
<gene>
    <name evidence="2" type="ORF">JYU34_005491</name>
</gene>
<reference evidence="2 3" key="1">
    <citation type="submission" date="2021-06" db="EMBL/GenBank/DDBJ databases">
        <title>A haploid diamondback moth (Plutella xylostella L.) genome assembly resolves 31 chromosomes and identifies a diamide resistance mutation.</title>
        <authorList>
            <person name="Ward C.M."/>
            <person name="Perry K.D."/>
            <person name="Baker G."/>
            <person name="Powis K."/>
            <person name="Heckel D.G."/>
            <person name="Baxter S.W."/>
        </authorList>
    </citation>
    <scope>NUCLEOTIDE SEQUENCE [LARGE SCALE GENOMIC DNA]</scope>
    <source>
        <strain evidence="2 3">LV</strain>
        <tissue evidence="2">Single pupa</tissue>
    </source>
</reference>